<dbReference type="InterPro" id="IPR002347">
    <property type="entry name" value="SDR_fam"/>
</dbReference>
<dbReference type="AlphaFoldDB" id="A0A5A9X7T5"/>
<dbReference type="PRINTS" id="PR00080">
    <property type="entry name" value="SDRFAMILY"/>
</dbReference>
<dbReference type="PROSITE" id="PS00061">
    <property type="entry name" value="ADH_SHORT"/>
    <property type="match status" value="1"/>
</dbReference>
<protein>
    <submittedName>
        <fullName evidence="3">Glucose 1-dehydrogenase</fullName>
        <ecNumber evidence="3">1.1.1.47</ecNumber>
    </submittedName>
</protein>
<evidence type="ECO:0000313" key="3">
    <source>
        <dbReference type="EMBL" id="KAA0889086.1"/>
    </source>
</evidence>
<dbReference type="Pfam" id="PF13561">
    <property type="entry name" value="adh_short_C2"/>
    <property type="match status" value="1"/>
</dbReference>
<keyword evidence="4" id="KW-1185">Reference proteome</keyword>
<name>A0A5A9X7T5_9BACT</name>
<evidence type="ECO:0000256" key="2">
    <source>
        <dbReference type="ARBA" id="ARBA00023002"/>
    </source>
</evidence>
<proteinExistence type="inferred from homology"/>
<dbReference type="PANTHER" id="PTHR24321">
    <property type="entry name" value="DEHYDROGENASES, SHORT CHAIN"/>
    <property type="match status" value="1"/>
</dbReference>
<dbReference type="InterPro" id="IPR036291">
    <property type="entry name" value="NAD(P)-bd_dom_sf"/>
</dbReference>
<dbReference type="OrthoDB" id="5363038at2"/>
<comment type="similarity">
    <text evidence="1">Belongs to the short-chain dehydrogenases/reductases (SDR) family.</text>
</comment>
<evidence type="ECO:0000313" key="4">
    <source>
        <dbReference type="Proteomes" id="UP000324298"/>
    </source>
</evidence>
<organism evidence="3 4">
    <name type="scientific">Oryzomonas rubra</name>
    <dbReference type="NCBI Taxonomy" id="2509454"/>
    <lineage>
        <taxon>Bacteria</taxon>
        <taxon>Pseudomonadati</taxon>
        <taxon>Thermodesulfobacteriota</taxon>
        <taxon>Desulfuromonadia</taxon>
        <taxon>Geobacterales</taxon>
        <taxon>Geobacteraceae</taxon>
        <taxon>Oryzomonas</taxon>
    </lineage>
</organism>
<dbReference type="PANTHER" id="PTHR24321:SF8">
    <property type="entry name" value="ESTRADIOL 17-BETA-DEHYDROGENASE 8-RELATED"/>
    <property type="match status" value="1"/>
</dbReference>
<dbReference type="Gene3D" id="3.40.50.720">
    <property type="entry name" value="NAD(P)-binding Rossmann-like Domain"/>
    <property type="match status" value="1"/>
</dbReference>
<sequence length="257" mass="26604">MTQQTAGRVALVTGGGQGIGKGVAKRLLEEGMAVVIADRDVAAAQETAGEFDSLGVVRAVTLDVADEAAVVGALDLTLSRFGRLDALINNAGHGSSPPGPVELLELSEWNRVLGTNLTGAFLCAKHAVPALRSAGGAIVNIASTRALQSEADTEAYSASKGGLVALTHALAVSLGPHIRVNCVSPGWIAVDDWKKSGRRTAPELRPEDHGQHPAGRVGRPEDIAGMVAYLVSPQAGFITGQNFIVDGGMTRKMIYVP</sequence>
<dbReference type="RefSeq" id="WP_149308796.1">
    <property type="nucleotide sequence ID" value="NZ_SRSD01000009.1"/>
</dbReference>
<accession>A0A5A9X7T5</accession>
<dbReference type="InterPro" id="IPR020904">
    <property type="entry name" value="Sc_DH/Rdtase_CS"/>
</dbReference>
<dbReference type="EMBL" id="SRSD01000009">
    <property type="protein sequence ID" value="KAA0889086.1"/>
    <property type="molecule type" value="Genomic_DNA"/>
</dbReference>
<dbReference type="FunFam" id="3.40.50.720:FF:000084">
    <property type="entry name" value="Short-chain dehydrogenase reductase"/>
    <property type="match status" value="1"/>
</dbReference>
<dbReference type="GO" id="GO:0047936">
    <property type="term" value="F:glucose 1-dehydrogenase [NAD(P)+] activity"/>
    <property type="evidence" value="ECO:0007669"/>
    <property type="project" value="UniProtKB-EC"/>
</dbReference>
<gene>
    <name evidence="3" type="ORF">ET418_14660</name>
</gene>
<reference evidence="3 4" key="1">
    <citation type="submission" date="2019-04" db="EMBL/GenBank/DDBJ databases">
        <title>Geobacter ruber sp. nov., ferric-reducing bacteria isolated from paddy soil.</title>
        <authorList>
            <person name="Xu Z."/>
            <person name="Masuda Y."/>
            <person name="Itoh H."/>
            <person name="Senoo K."/>
        </authorList>
    </citation>
    <scope>NUCLEOTIDE SEQUENCE [LARGE SCALE GENOMIC DNA]</scope>
    <source>
        <strain evidence="3 4">Red88</strain>
    </source>
</reference>
<keyword evidence="2 3" id="KW-0560">Oxidoreductase</keyword>
<dbReference type="NCBIfam" id="NF005559">
    <property type="entry name" value="PRK07231.1"/>
    <property type="match status" value="1"/>
</dbReference>
<dbReference type="PRINTS" id="PR00081">
    <property type="entry name" value="GDHRDH"/>
</dbReference>
<dbReference type="SUPFAM" id="SSF51735">
    <property type="entry name" value="NAD(P)-binding Rossmann-fold domains"/>
    <property type="match status" value="1"/>
</dbReference>
<evidence type="ECO:0000256" key="1">
    <source>
        <dbReference type="ARBA" id="ARBA00006484"/>
    </source>
</evidence>
<dbReference type="EC" id="1.1.1.47" evidence="3"/>
<comment type="caution">
    <text evidence="3">The sequence shown here is derived from an EMBL/GenBank/DDBJ whole genome shotgun (WGS) entry which is preliminary data.</text>
</comment>
<dbReference type="Proteomes" id="UP000324298">
    <property type="component" value="Unassembled WGS sequence"/>
</dbReference>